<dbReference type="STRING" id="43775.SAMN04489760_14310"/>
<dbReference type="PANTHER" id="PTHR40252:SF2">
    <property type="entry name" value="BLR0328 PROTEIN"/>
    <property type="match status" value="1"/>
</dbReference>
<dbReference type="NCBIfam" id="TIGR00229">
    <property type="entry name" value="sensory_box"/>
    <property type="match status" value="2"/>
</dbReference>
<dbReference type="SMART" id="SM01204">
    <property type="entry name" value="FIST_C"/>
    <property type="match status" value="1"/>
</dbReference>
<accession>A0A1H8B166</accession>
<evidence type="ECO:0000256" key="1">
    <source>
        <dbReference type="ARBA" id="ARBA00000085"/>
    </source>
</evidence>
<dbReference type="CDD" id="cd00082">
    <property type="entry name" value="HisKA"/>
    <property type="match status" value="1"/>
</dbReference>
<dbReference type="InterPro" id="IPR036097">
    <property type="entry name" value="HisK_dim/P_sf"/>
</dbReference>
<sequence>MQDTREKTKGTPNIEVGCGVACGENSYAAGRYAARQATAGISSYLLTAVIVFAPASYHLDAMLSGIRSAVGDVPLFGASSAGEICNGAFSGSVVVMALASPFLSVRVGVGRGVSGDYLKAVSETIKNGRISRYFNPQDSTLYNEMTRKGRSAFAILFSPAPTATSGCPSPEILEELKALSCGRIPFFGGCAIDTSGTTGEENFVFCGNQAYSDSMVLAVFETGLKFGIAMGHGLQPSAKKAVVTKSRHSDILELDGKPAADVFSALHNLSRENLEGKYLFEQTATPFGMRHSLGQYTIFVPHSLTPEGGVRLAHPAQEGTSLVLMEAIEDEVIAAGKDTLQHTMTQSGIAEPAAILACSCFLRRQLLKDRYPEELTAITDIMPGVPMVGFYGAGEQGTNADHVSRHNNETIVILLLGNELSYAAKVAEENRILYRMLEARLAEKQLLEAELAGQICFLQALIDNIPNPVFYKDPEGQYLGCNKAFEEYFHVRREEILGRTVLNLNGVPQIERHHKLDAKLIQNGGRAVYEFMIPSEEGRVLHSIVHKAFFYKGDASPGGIVGSITDITELKRAEEVLRISEEKFLKAFQSIPTMMTINTFLDGKIVEVNESYLQNLGFMRQEVLGRTSQELQVYAYPEHRDLVIRMIVEKGSVLDFTVPLRTKDGNIRHCLLSAERIQLQNVEHVLILLQDITEQKLAEEERLQRMQLHSILEMAGTICHELNQPLQILSGYTELLMSNPVLDPDIQKKLQTIKEQTARMERITQKLLTIKDCTFKDYAGIAKIMDLHDDKRE</sequence>
<dbReference type="SUPFAM" id="SSF47384">
    <property type="entry name" value="Homodimeric domain of signal transducing histidine kinase"/>
    <property type="match status" value="1"/>
</dbReference>
<gene>
    <name evidence="5" type="ORF">SAMN04489760_14310</name>
</gene>
<dbReference type="AlphaFoldDB" id="A0A1H8B166"/>
<evidence type="ECO:0000259" key="4">
    <source>
        <dbReference type="PROSITE" id="PS50113"/>
    </source>
</evidence>
<dbReference type="InterPro" id="IPR013702">
    <property type="entry name" value="FIST_domain_N"/>
</dbReference>
<evidence type="ECO:0000313" key="5">
    <source>
        <dbReference type="EMBL" id="SEM75838.1"/>
    </source>
</evidence>
<dbReference type="EMBL" id="FOBS01000043">
    <property type="protein sequence ID" value="SEM75838.1"/>
    <property type="molecule type" value="Genomic_DNA"/>
</dbReference>
<dbReference type="SUPFAM" id="SSF55785">
    <property type="entry name" value="PYP-like sensor domain (PAS domain)"/>
    <property type="match status" value="2"/>
</dbReference>
<dbReference type="InterPro" id="IPR013656">
    <property type="entry name" value="PAS_4"/>
</dbReference>
<evidence type="ECO:0000256" key="2">
    <source>
        <dbReference type="ARBA" id="ARBA00012438"/>
    </source>
</evidence>
<reference evidence="5 6" key="1">
    <citation type="submission" date="2016-10" db="EMBL/GenBank/DDBJ databases">
        <authorList>
            <person name="de Groot N.N."/>
        </authorList>
    </citation>
    <scope>NUCLEOTIDE SEQUENCE [LARGE SCALE GENOMIC DNA]</scope>
    <source>
        <strain evidence="5 6">DSM 8423</strain>
    </source>
</reference>
<dbReference type="Gene3D" id="3.30.450.20">
    <property type="entry name" value="PAS domain"/>
    <property type="match status" value="2"/>
</dbReference>
<evidence type="ECO:0000259" key="3">
    <source>
        <dbReference type="PROSITE" id="PS50112"/>
    </source>
</evidence>
<organism evidence="5 6">
    <name type="scientific">Syntrophus gentianae</name>
    <dbReference type="NCBI Taxonomy" id="43775"/>
    <lineage>
        <taxon>Bacteria</taxon>
        <taxon>Pseudomonadati</taxon>
        <taxon>Thermodesulfobacteriota</taxon>
        <taxon>Syntrophia</taxon>
        <taxon>Syntrophales</taxon>
        <taxon>Syntrophaceae</taxon>
        <taxon>Syntrophus</taxon>
    </lineage>
</organism>
<proteinExistence type="predicted"/>
<dbReference type="Pfam" id="PF08495">
    <property type="entry name" value="FIST"/>
    <property type="match status" value="1"/>
</dbReference>
<dbReference type="PROSITE" id="PS50113">
    <property type="entry name" value="PAC"/>
    <property type="match status" value="2"/>
</dbReference>
<dbReference type="Gene3D" id="1.10.287.130">
    <property type="match status" value="1"/>
</dbReference>
<feature type="domain" description="PAC" evidence="4">
    <location>
        <begin position="527"/>
        <end position="579"/>
    </location>
</feature>
<dbReference type="PANTHER" id="PTHR40252">
    <property type="entry name" value="BLR0328 PROTEIN"/>
    <property type="match status" value="1"/>
</dbReference>
<feature type="domain" description="PAS" evidence="3">
    <location>
        <begin position="458"/>
        <end position="502"/>
    </location>
</feature>
<dbReference type="InterPro" id="IPR019494">
    <property type="entry name" value="FIST_C"/>
</dbReference>
<dbReference type="Pfam" id="PF08448">
    <property type="entry name" value="PAS_4"/>
    <property type="match status" value="1"/>
</dbReference>
<feature type="domain" description="PAS" evidence="3">
    <location>
        <begin position="602"/>
        <end position="647"/>
    </location>
</feature>
<protein>
    <recommendedName>
        <fullName evidence="2">histidine kinase</fullName>
        <ecNumber evidence="2">2.7.13.3</ecNumber>
    </recommendedName>
</protein>
<dbReference type="Pfam" id="PF10442">
    <property type="entry name" value="FIST_C"/>
    <property type="match status" value="1"/>
</dbReference>
<dbReference type="GO" id="GO:0000155">
    <property type="term" value="F:phosphorelay sensor kinase activity"/>
    <property type="evidence" value="ECO:0007669"/>
    <property type="project" value="InterPro"/>
</dbReference>
<dbReference type="Pfam" id="PF00512">
    <property type="entry name" value="HisKA"/>
    <property type="match status" value="1"/>
</dbReference>
<feature type="domain" description="PAC" evidence="4">
    <location>
        <begin position="654"/>
        <end position="704"/>
    </location>
</feature>
<dbReference type="InterPro" id="IPR000014">
    <property type="entry name" value="PAS"/>
</dbReference>
<dbReference type="SMART" id="SM00388">
    <property type="entry name" value="HisKA"/>
    <property type="match status" value="1"/>
</dbReference>
<evidence type="ECO:0000313" key="6">
    <source>
        <dbReference type="Proteomes" id="UP000198744"/>
    </source>
</evidence>
<name>A0A1H8B166_9BACT</name>
<dbReference type="SMART" id="SM00091">
    <property type="entry name" value="PAS"/>
    <property type="match status" value="2"/>
</dbReference>
<dbReference type="Pfam" id="PF13426">
    <property type="entry name" value="PAS_9"/>
    <property type="match status" value="1"/>
</dbReference>
<dbReference type="EC" id="2.7.13.3" evidence="2"/>
<dbReference type="Proteomes" id="UP000198744">
    <property type="component" value="Unassembled WGS sequence"/>
</dbReference>
<dbReference type="InterPro" id="IPR000700">
    <property type="entry name" value="PAS-assoc_C"/>
</dbReference>
<keyword evidence="6" id="KW-1185">Reference proteome</keyword>
<dbReference type="PROSITE" id="PS50112">
    <property type="entry name" value="PAS"/>
    <property type="match status" value="2"/>
</dbReference>
<dbReference type="InterPro" id="IPR003661">
    <property type="entry name" value="HisK_dim/P_dom"/>
</dbReference>
<dbReference type="InterPro" id="IPR035965">
    <property type="entry name" value="PAS-like_dom_sf"/>
</dbReference>
<dbReference type="CDD" id="cd00130">
    <property type="entry name" value="PAS"/>
    <property type="match status" value="2"/>
</dbReference>
<comment type="catalytic activity">
    <reaction evidence="1">
        <text>ATP + protein L-histidine = ADP + protein N-phospho-L-histidine.</text>
        <dbReference type="EC" id="2.7.13.3"/>
    </reaction>
</comment>
<dbReference type="SMART" id="SM00897">
    <property type="entry name" value="FIST"/>
    <property type="match status" value="1"/>
</dbReference>